<feature type="transmembrane region" description="Helical" evidence="1">
    <location>
        <begin position="186"/>
        <end position="206"/>
    </location>
</feature>
<comment type="caution">
    <text evidence="2">The sequence shown here is derived from an EMBL/GenBank/DDBJ whole genome shotgun (WGS) entry which is preliminary data.</text>
</comment>
<evidence type="ECO:0000256" key="1">
    <source>
        <dbReference type="SAM" id="Phobius"/>
    </source>
</evidence>
<dbReference type="Proteomes" id="UP000288711">
    <property type="component" value="Unassembled WGS sequence"/>
</dbReference>
<feature type="transmembrane region" description="Helical" evidence="1">
    <location>
        <begin position="218"/>
        <end position="237"/>
    </location>
</feature>
<sequence length="242" mass="23555">MVAATVVAGLALSAAGASGERVVEIVTIVTIGLAVAIGWPPLVAPRSHVGMTVVLAVTALALGAALAVQDREPYLEHVPAAIALGVIAMCLHPLVHAPARVHLATSLSGTALGLLTIGGGGLFVSTVFVGGGGPVVVVGIALAVAALVDLVLERPGASPWLIPTGMLVGGLAALAAHFVIDGQLAAWPALIGVTGAGAAAAMRRALAQRAAVDGPLGALAAGAASVLVVAPLVHLVARLPLV</sequence>
<keyword evidence="1" id="KW-0472">Membrane</keyword>
<keyword evidence="1" id="KW-0812">Transmembrane</keyword>
<feature type="transmembrane region" description="Helical" evidence="1">
    <location>
        <begin position="26"/>
        <end position="42"/>
    </location>
</feature>
<protein>
    <recommendedName>
        <fullName evidence="4">Permease</fullName>
    </recommendedName>
</protein>
<evidence type="ECO:0000313" key="3">
    <source>
        <dbReference type="Proteomes" id="UP000288711"/>
    </source>
</evidence>
<dbReference type="EMBL" id="PIPF01000010">
    <property type="protein sequence ID" value="RWU82716.1"/>
    <property type="molecule type" value="Genomic_DNA"/>
</dbReference>
<accession>A0A444B2V9</accession>
<organism evidence="2 3">
    <name type="scientific">Janibacter hoylei PVAS-1</name>
    <dbReference type="NCBI Taxonomy" id="1210046"/>
    <lineage>
        <taxon>Bacteria</taxon>
        <taxon>Bacillati</taxon>
        <taxon>Actinomycetota</taxon>
        <taxon>Actinomycetes</taxon>
        <taxon>Micrococcales</taxon>
        <taxon>Intrasporangiaceae</taxon>
        <taxon>Janibacter</taxon>
    </lineage>
</organism>
<feature type="transmembrane region" description="Helical" evidence="1">
    <location>
        <begin position="135"/>
        <end position="152"/>
    </location>
</feature>
<keyword evidence="3" id="KW-1185">Reference proteome</keyword>
<keyword evidence="1" id="KW-1133">Transmembrane helix</keyword>
<reference evidence="2 3" key="1">
    <citation type="journal article" date="2009" name="Int. J. Syst. Evol. Microbiol.">
        <title>Janibacter hoylei sp. nov., Bacillus isronensis sp. nov. and Bacillus aryabhattai sp. nov., isolated from cryotubes used for collecting air from the upper atmosphere.</title>
        <authorList>
            <person name="Shivaji S."/>
            <person name="Chaturvedi P."/>
            <person name="Begum Z."/>
            <person name="Pindi P.K."/>
            <person name="Manorama R."/>
            <person name="Padmanaban D.A."/>
            <person name="Shouche Y.S."/>
            <person name="Pawar S."/>
            <person name="Vaishampayan P."/>
            <person name="Dutt C.B."/>
            <person name="Datta G.N."/>
            <person name="Manchanda R.K."/>
            <person name="Rao U.R."/>
            <person name="Bhargava P.M."/>
            <person name="Narlikar J.V."/>
        </authorList>
    </citation>
    <scope>NUCLEOTIDE SEQUENCE [LARGE SCALE GENOMIC DNA]</scope>
    <source>
        <strain evidence="2 3">PVAS-1</strain>
    </source>
</reference>
<name>A0A444B2V9_9MICO</name>
<feature type="transmembrane region" description="Helical" evidence="1">
    <location>
        <begin position="107"/>
        <end position="129"/>
    </location>
</feature>
<evidence type="ECO:0008006" key="4">
    <source>
        <dbReference type="Google" id="ProtNLM"/>
    </source>
</evidence>
<feature type="transmembrane region" description="Helical" evidence="1">
    <location>
        <begin position="49"/>
        <end position="68"/>
    </location>
</feature>
<gene>
    <name evidence="2" type="ORF">CWN80_11220</name>
</gene>
<dbReference type="AlphaFoldDB" id="A0A444B2V9"/>
<evidence type="ECO:0000313" key="2">
    <source>
        <dbReference type="EMBL" id="RWU82716.1"/>
    </source>
</evidence>
<feature type="transmembrane region" description="Helical" evidence="1">
    <location>
        <begin position="159"/>
        <end position="180"/>
    </location>
</feature>
<proteinExistence type="predicted"/>
<feature type="transmembrane region" description="Helical" evidence="1">
    <location>
        <begin position="74"/>
        <end position="95"/>
    </location>
</feature>